<gene>
    <name evidence="1" type="ORF">METZ01_LOCUS339284</name>
</gene>
<protein>
    <submittedName>
        <fullName evidence="1">Uncharacterized protein</fullName>
    </submittedName>
</protein>
<dbReference type="AlphaFoldDB" id="A0A382QNH2"/>
<organism evidence="1">
    <name type="scientific">marine metagenome</name>
    <dbReference type="NCBI Taxonomy" id="408172"/>
    <lineage>
        <taxon>unclassified sequences</taxon>
        <taxon>metagenomes</taxon>
        <taxon>ecological metagenomes</taxon>
    </lineage>
</organism>
<evidence type="ECO:0000313" key="1">
    <source>
        <dbReference type="EMBL" id="SVC86430.1"/>
    </source>
</evidence>
<sequence length="26" mass="3198">MMRRFSKKSNLPLIGSEYYEEKYLIT</sequence>
<dbReference type="EMBL" id="UINC01115417">
    <property type="protein sequence ID" value="SVC86430.1"/>
    <property type="molecule type" value="Genomic_DNA"/>
</dbReference>
<accession>A0A382QNH2</accession>
<name>A0A382QNH2_9ZZZZ</name>
<reference evidence="1" key="1">
    <citation type="submission" date="2018-05" db="EMBL/GenBank/DDBJ databases">
        <authorList>
            <person name="Lanie J.A."/>
            <person name="Ng W.-L."/>
            <person name="Kazmierczak K.M."/>
            <person name="Andrzejewski T.M."/>
            <person name="Davidsen T.M."/>
            <person name="Wayne K.J."/>
            <person name="Tettelin H."/>
            <person name="Glass J.I."/>
            <person name="Rusch D."/>
            <person name="Podicherti R."/>
            <person name="Tsui H.-C.T."/>
            <person name="Winkler M.E."/>
        </authorList>
    </citation>
    <scope>NUCLEOTIDE SEQUENCE</scope>
</reference>
<proteinExistence type="predicted"/>